<dbReference type="EMBL" id="JANAVB010025999">
    <property type="protein sequence ID" value="KAJ6819822.1"/>
    <property type="molecule type" value="Genomic_DNA"/>
</dbReference>
<evidence type="ECO:0000313" key="1">
    <source>
        <dbReference type="EMBL" id="KAJ6819822.1"/>
    </source>
</evidence>
<name>A0AAX6FTV0_IRIPA</name>
<reference evidence="1" key="1">
    <citation type="journal article" date="2023" name="GigaByte">
        <title>Genome assembly of the bearded iris, Iris pallida Lam.</title>
        <authorList>
            <person name="Bruccoleri R.E."/>
            <person name="Oakeley E.J."/>
            <person name="Faust A.M.E."/>
            <person name="Altorfer M."/>
            <person name="Dessus-Babus S."/>
            <person name="Burckhardt D."/>
            <person name="Oertli M."/>
            <person name="Naumann U."/>
            <person name="Petersen F."/>
            <person name="Wong J."/>
        </authorList>
    </citation>
    <scope>NUCLEOTIDE SEQUENCE</scope>
    <source>
        <strain evidence="1">GSM-AAB239-AS_SAM_17_03QT</strain>
    </source>
</reference>
<evidence type="ECO:0000313" key="2">
    <source>
        <dbReference type="Proteomes" id="UP001140949"/>
    </source>
</evidence>
<keyword evidence="2" id="KW-1185">Reference proteome</keyword>
<gene>
    <name evidence="1" type="ORF">M6B38_401445</name>
</gene>
<accession>A0AAX6FTV0</accession>
<dbReference type="AlphaFoldDB" id="A0AAX6FTV0"/>
<organism evidence="1 2">
    <name type="scientific">Iris pallida</name>
    <name type="common">Sweet iris</name>
    <dbReference type="NCBI Taxonomy" id="29817"/>
    <lineage>
        <taxon>Eukaryota</taxon>
        <taxon>Viridiplantae</taxon>
        <taxon>Streptophyta</taxon>
        <taxon>Embryophyta</taxon>
        <taxon>Tracheophyta</taxon>
        <taxon>Spermatophyta</taxon>
        <taxon>Magnoliopsida</taxon>
        <taxon>Liliopsida</taxon>
        <taxon>Asparagales</taxon>
        <taxon>Iridaceae</taxon>
        <taxon>Iridoideae</taxon>
        <taxon>Irideae</taxon>
        <taxon>Iris</taxon>
    </lineage>
</organism>
<reference evidence="1" key="2">
    <citation type="submission" date="2023-04" db="EMBL/GenBank/DDBJ databases">
        <authorList>
            <person name="Bruccoleri R.E."/>
            <person name="Oakeley E.J."/>
            <person name="Faust A.-M."/>
            <person name="Dessus-Babus S."/>
            <person name="Altorfer M."/>
            <person name="Burckhardt D."/>
            <person name="Oertli M."/>
            <person name="Naumann U."/>
            <person name="Petersen F."/>
            <person name="Wong J."/>
        </authorList>
    </citation>
    <scope>NUCLEOTIDE SEQUENCE</scope>
    <source>
        <strain evidence="1">GSM-AAB239-AS_SAM_17_03QT</strain>
        <tissue evidence="1">Leaf</tissue>
    </source>
</reference>
<sequence length="107" mass="12762">MNQELKKWNKTWPISNLREKEDELKSIQAQIQSMPMDTGLIDKELRLQEEVTKLSFQEKIQLQQRAKCTWLKYGDRCSNFFSCYCLRSVTQEFRGLSPIHRRKACFG</sequence>
<proteinExistence type="predicted"/>
<protein>
    <submittedName>
        <fullName evidence="1">Uncharacterized protein</fullName>
    </submittedName>
</protein>
<comment type="caution">
    <text evidence="1">The sequence shown here is derived from an EMBL/GenBank/DDBJ whole genome shotgun (WGS) entry which is preliminary data.</text>
</comment>
<dbReference type="Proteomes" id="UP001140949">
    <property type="component" value="Unassembled WGS sequence"/>
</dbReference>